<dbReference type="OrthoDB" id="2154985at2759"/>
<dbReference type="PANTHER" id="PTHR31859">
    <property type="entry name" value="TETRATRICOPEPTIDE REPEAT PROTEIN 39 FAMILY MEMBER"/>
    <property type="match status" value="1"/>
</dbReference>
<feature type="compositionally biased region" description="Polar residues" evidence="2">
    <location>
        <begin position="172"/>
        <end position="196"/>
    </location>
</feature>
<evidence type="ECO:0000256" key="2">
    <source>
        <dbReference type="SAM" id="MobiDB-lite"/>
    </source>
</evidence>
<feature type="region of interest" description="Disordered" evidence="2">
    <location>
        <begin position="321"/>
        <end position="346"/>
    </location>
</feature>
<dbReference type="Pfam" id="PF10300">
    <property type="entry name" value="Iml2-TPR_39"/>
    <property type="match status" value="1"/>
</dbReference>
<dbReference type="AlphaFoldDB" id="A0A642V864"/>
<gene>
    <name evidence="3" type="ORF">TRICI_001816</name>
</gene>
<feature type="region of interest" description="Disordered" evidence="2">
    <location>
        <begin position="98"/>
        <end position="119"/>
    </location>
</feature>
<evidence type="ECO:0000313" key="3">
    <source>
        <dbReference type="EMBL" id="KAA8916001.1"/>
    </source>
</evidence>
<proteinExistence type="inferred from homology"/>
<evidence type="ECO:0000313" key="4">
    <source>
        <dbReference type="Proteomes" id="UP000761534"/>
    </source>
</evidence>
<dbReference type="EMBL" id="SWFS01000128">
    <property type="protein sequence ID" value="KAA8916001.1"/>
    <property type="molecule type" value="Genomic_DNA"/>
</dbReference>
<reference evidence="3" key="1">
    <citation type="journal article" date="2019" name="G3 (Bethesda)">
        <title>Genome Assemblies of Two Rare Opportunistic Yeast Pathogens: Diutina rugosa (syn. Candida rugosa) and Trichomonascus ciferrii (syn. Candida ciferrii).</title>
        <authorList>
            <person name="Mixao V."/>
            <person name="Saus E."/>
            <person name="Hansen A.P."/>
            <person name="Lass-Florl C."/>
            <person name="Gabaldon T."/>
        </authorList>
    </citation>
    <scope>NUCLEOTIDE SEQUENCE</scope>
    <source>
        <strain evidence="3">CBS 4856</strain>
    </source>
</reference>
<dbReference type="PANTHER" id="PTHR31859:SF1">
    <property type="entry name" value="TETRATRICOPEPTIDE REPEAT PROTEIN 39C"/>
    <property type="match status" value="1"/>
</dbReference>
<comment type="caution">
    <text evidence="3">The sequence shown here is derived from an EMBL/GenBank/DDBJ whole genome shotgun (WGS) entry which is preliminary data.</text>
</comment>
<accession>A0A642V864</accession>
<name>A0A642V864_9ASCO</name>
<dbReference type="GO" id="GO:0005634">
    <property type="term" value="C:nucleus"/>
    <property type="evidence" value="ECO:0007669"/>
    <property type="project" value="TreeGrafter"/>
</dbReference>
<feature type="region of interest" description="Disordered" evidence="2">
    <location>
        <begin position="1"/>
        <end position="22"/>
    </location>
</feature>
<dbReference type="InterPro" id="IPR019412">
    <property type="entry name" value="IML2/TPR_39"/>
</dbReference>
<protein>
    <recommendedName>
        <fullName evidence="5">Inclusion body clearance protein IML2</fullName>
    </recommendedName>
</protein>
<evidence type="ECO:0008006" key="5">
    <source>
        <dbReference type="Google" id="ProtNLM"/>
    </source>
</evidence>
<sequence length="698" mass="77911">MLKALGFGKQSPSPSAGGHGEDERLSVLKEAVELEVSLRAMDLVMDDRPSEANKSLKEGKSTYNKLALGVINFIEATLGFEPEAIKLAVDSLYEAEQSSHRDRQKSQRTHLSTSSKFPPGTEYAVTMAEAHLLGAISLFLSESVIDSAKAFYKLRKAYQILDEVNGHVNSKGPGQNSNLSTASSSGKLSETTSRRSVASDEQLEQKARDLKFARSQRINRATNPSSETLIDESDGIEMAHESVDEFIQSGVDAMFGLLQLVISIIPPTLGRVLSLVGFRGDKEHGLKLLWRASGYSNVHGAIALLALLQFYDGPTQFSDIELPQKSPSNSSSGCEDSSSVNTTTSDITSVEDMELTKKKLETGLDRIRKFYPRGALWQLQEGRMVASKGDMPRAVEIMNDTSSGPIEMKQVEGLMLFDKTIMLVVLHEFETAAENFVRLVDLNSWSHAFYYYLSGACHVELYRQHKTSNPEYAAKHKKLATAAIEKAPTLVGKKRFMAKSMPFDMFVLRKTNQWKHTSQSEKVDLVDAIGTSPIHEVIYFWNGFCRMPKELLEKSLTYLAYSTNEQDPPIKETEDEQITRNLLQSVALRFLDRSSEGISLLDNHVLPKIWTPQPHKGHTKSGLPKVQYHKHHKDAYAGPSAIYERGIFEWKLNGLESVDRVKDYMELATAWADDYELSTRVGMKIKSATDRLETIHSS</sequence>
<organism evidence="3 4">
    <name type="scientific">Trichomonascus ciferrii</name>
    <dbReference type="NCBI Taxonomy" id="44093"/>
    <lineage>
        <taxon>Eukaryota</taxon>
        <taxon>Fungi</taxon>
        <taxon>Dikarya</taxon>
        <taxon>Ascomycota</taxon>
        <taxon>Saccharomycotina</taxon>
        <taxon>Dipodascomycetes</taxon>
        <taxon>Dipodascales</taxon>
        <taxon>Trichomonascaceae</taxon>
        <taxon>Trichomonascus</taxon>
        <taxon>Trichomonascus ciferrii complex</taxon>
    </lineage>
</organism>
<feature type="region of interest" description="Disordered" evidence="2">
    <location>
        <begin position="168"/>
        <end position="204"/>
    </location>
</feature>
<dbReference type="Proteomes" id="UP000761534">
    <property type="component" value="Unassembled WGS sequence"/>
</dbReference>
<dbReference type="GO" id="GO:0005829">
    <property type="term" value="C:cytosol"/>
    <property type="evidence" value="ECO:0007669"/>
    <property type="project" value="TreeGrafter"/>
</dbReference>
<dbReference type="VEuPathDB" id="FungiDB:TRICI_001816"/>
<dbReference type="GO" id="GO:0005741">
    <property type="term" value="C:mitochondrial outer membrane"/>
    <property type="evidence" value="ECO:0007669"/>
    <property type="project" value="TreeGrafter"/>
</dbReference>
<keyword evidence="4" id="KW-1185">Reference proteome</keyword>
<feature type="compositionally biased region" description="Low complexity" evidence="2">
    <location>
        <begin position="326"/>
        <end position="339"/>
    </location>
</feature>
<comment type="similarity">
    <text evidence="1">Belongs to the IML2 family.</text>
</comment>
<evidence type="ECO:0000256" key="1">
    <source>
        <dbReference type="ARBA" id="ARBA00010925"/>
    </source>
</evidence>